<protein>
    <submittedName>
        <fullName evidence="1">Uncharacterized protein</fullName>
    </submittedName>
</protein>
<dbReference type="EMBL" id="QGKW02000717">
    <property type="protein sequence ID" value="KAF2597680.1"/>
    <property type="molecule type" value="Genomic_DNA"/>
</dbReference>
<organism evidence="1 2">
    <name type="scientific">Brassica cretica</name>
    <name type="common">Mustard</name>
    <dbReference type="NCBI Taxonomy" id="69181"/>
    <lineage>
        <taxon>Eukaryota</taxon>
        <taxon>Viridiplantae</taxon>
        <taxon>Streptophyta</taxon>
        <taxon>Embryophyta</taxon>
        <taxon>Tracheophyta</taxon>
        <taxon>Spermatophyta</taxon>
        <taxon>Magnoliopsida</taxon>
        <taxon>eudicotyledons</taxon>
        <taxon>Gunneridae</taxon>
        <taxon>Pentapetalae</taxon>
        <taxon>rosids</taxon>
        <taxon>malvids</taxon>
        <taxon>Brassicales</taxon>
        <taxon>Brassicaceae</taxon>
        <taxon>Brassiceae</taxon>
        <taxon>Brassica</taxon>
    </lineage>
</organism>
<dbReference type="Proteomes" id="UP000712281">
    <property type="component" value="Unassembled WGS sequence"/>
</dbReference>
<comment type="caution">
    <text evidence="1">The sequence shown here is derived from an EMBL/GenBank/DDBJ whole genome shotgun (WGS) entry which is preliminary data.</text>
</comment>
<dbReference type="AlphaFoldDB" id="A0A8S9KQS5"/>
<accession>A0A8S9KQS5</accession>
<evidence type="ECO:0000313" key="1">
    <source>
        <dbReference type="EMBL" id="KAF2597680.1"/>
    </source>
</evidence>
<evidence type="ECO:0000313" key="2">
    <source>
        <dbReference type="Proteomes" id="UP000712281"/>
    </source>
</evidence>
<gene>
    <name evidence="1" type="ORF">F2Q68_00009810</name>
</gene>
<name>A0A8S9KQS5_BRACR</name>
<proteinExistence type="predicted"/>
<sequence length="688" mass="76861">MKNHVHAETLFPPTVPVPTDTVEATTEFAGDDEEVNYLADEFRASLSGNFNFDPDQYDGFRARPRFTLGFKVLGLYDLCARFYPCVGCSRIKEVIELRLFKTAYVFVEANRRTGCGFLSVFGGRSVSRMRSFTLVISESSPASSFTASLAPKTLQLVMECPRDWWNSQKVNVVELGNDLGYIAACHCGAEYETEYSESINTHTVTSIDANESPTTDERYPTSLDGMQPVDHSTLPDQYYPDFGFQQPNKNGRDDYSIGSWADSGFHESFAVETVILSSNEDPIEDSPASSFAASLAPKTLQLVVECPRDWWNSQKRDGSGFHSPYFRRSFGDVIAKIADARRLVSRFPSLSAFAASDLGLLFGQLFLFVPIENFLLFCHWLIERRYFPTRSAPGPSRMYVSVLLGDVSLGFWPEGRSRDVPGLSSGVAKSSLFPQTFVVPWGRIARVLAVKCRLRNRVEFRCPKRSRQQTISNRLSLRRGFLSVFGERSVSRMRYFTLVISESSPASSFAASLAPKTLQLVVECPRNWWSSQKFFGQLFLFIPIEDFLLFRHWLIERRAFPSRSASGPSRMSVSVLLGIVGDIAGIQVDVFDFINLRALRGRWRTLEVPFLSRGGFARGLARRLIPRCSRPIEWDCEVAKIFLNSSSVAALADALAAETSDAGVWRLVSLPPLGGVCTLSVSSVDLSG</sequence>
<reference evidence="1" key="1">
    <citation type="submission" date="2019-12" db="EMBL/GenBank/DDBJ databases">
        <title>Genome sequencing and annotation of Brassica cretica.</title>
        <authorList>
            <person name="Studholme D.J."/>
            <person name="Sarris P.F."/>
        </authorList>
    </citation>
    <scope>NUCLEOTIDE SEQUENCE</scope>
    <source>
        <strain evidence="1">PFS-001/15</strain>
        <tissue evidence="1">Leaf</tissue>
    </source>
</reference>